<feature type="transmembrane region" description="Helical" evidence="1">
    <location>
        <begin position="310"/>
        <end position="327"/>
    </location>
</feature>
<dbReference type="RefSeq" id="WP_095997313.1">
    <property type="nucleotide sequence ID" value="NZ_NSLI01000002.1"/>
</dbReference>
<feature type="transmembrane region" description="Helical" evidence="1">
    <location>
        <begin position="234"/>
        <end position="254"/>
    </location>
</feature>
<keyword evidence="1" id="KW-0472">Membrane</keyword>
<evidence type="ECO:0000313" key="3">
    <source>
        <dbReference type="Proteomes" id="UP000218151"/>
    </source>
</evidence>
<dbReference type="EMBL" id="NSLI01000002">
    <property type="protein sequence ID" value="PAX08802.1"/>
    <property type="molecule type" value="Genomic_DNA"/>
</dbReference>
<evidence type="ECO:0000256" key="1">
    <source>
        <dbReference type="SAM" id="Phobius"/>
    </source>
</evidence>
<name>A0A2A2SHU3_9SPHN</name>
<comment type="caution">
    <text evidence="2">The sequence shown here is derived from an EMBL/GenBank/DDBJ whole genome shotgun (WGS) entry which is preliminary data.</text>
</comment>
<reference evidence="3" key="1">
    <citation type="submission" date="2017-09" db="EMBL/GenBank/DDBJ databases">
        <authorList>
            <person name="Feng G."/>
            <person name="Zhu H."/>
        </authorList>
    </citation>
    <scope>NUCLEOTIDE SEQUENCE [LARGE SCALE GENOMIC DNA]</scope>
    <source>
        <strain evidence="3">1PNM-20</strain>
    </source>
</reference>
<evidence type="ECO:0000313" key="2">
    <source>
        <dbReference type="EMBL" id="PAX08802.1"/>
    </source>
</evidence>
<protein>
    <recommendedName>
        <fullName evidence="4">Glycosyltransferase RgtA/B/C/D-like domain-containing protein</fullName>
    </recommendedName>
</protein>
<feature type="transmembrane region" description="Helical" evidence="1">
    <location>
        <begin position="333"/>
        <end position="352"/>
    </location>
</feature>
<dbReference type="AlphaFoldDB" id="A0A2A2SHU3"/>
<proteinExistence type="predicted"/>
<feature type="transmembrane region" description="Helical" evidence="1">
    <location>
        <begin position="145"/>
        <end position="162"/>
    </location>
</feature>
<organism evidence="2 3">
    <name type="scientific">Sphingomonas lenta</name>
    <dbReference type="NCBI Taxonomy" id="1141887"/>
    <lineage>
        <taxon>Bacteria</taxon>
        <taxon>Pseudomonadati</taxon>
        <taxon>Pseudomonadota</taxon>
        <taxon>Alphaproteobacteria</taxon>
        <taxon>Sphingomonadales</taxon>
        <taxon>Sphingomonadaceae</taxon>
        <taxon>Sphingomonas</taxon>
    </lineage>
</organism>
<feature type="transmembrane region" description="Helical" evidence="1">
    <location>
        <begin position="359"/>
        <end position="378"/>
    </location>
</feature>
<sequence length="538" mass="59502">MKHWRPDEGGEPIALGDSSVLEGGVADAAIRRGATPWWRSPRAQLALLAVATWWWLRDAAVSHDVVWQFWIARQMLGGWRLYTDILELNPPLWFWSAVPVQYAAELAGVPPVRLLIGAIVAGGAAGALLFDAVSGATDAARRRDMMVAIFLIGVVMPLYNLGQREPLALICAIPYVGLAAARREGRTVATSVALAIGLFAAYGFALKHYFIAVPALLELWILAGRRGAWRPLRLETAALLGCAIAYGASVPVFAPDFLRVMVPMVGLAYHGYEVQPFQMFDELPQLVWLAALGALLLYRPRRGEPSQSMSTAFLLAGIGFAVAYFAQRKGWHYHAVPVTGMLLLAVVARLAHAGEKRRPLGAVALALGALASWHLGAYRNMIRHDSDPLLRTVPRGEAVTFWASDPSWAWPMVEEYGLVWTSGYYAHWMLPAIASAEMVGPRSPALDALGREVRDRTYREMRCRPPAAIFSERGTPYYSVRPAGFDTTAFFLRDPRMAEFVERHYVRERSTRWFDVFRLRSAPRPAGASCLRTRPPSG</sequence>
<accession>A0A2A2SHU3</accession>
<keyword evidence="1" id="KW-0812">Transmembrane</keyword>
<feature type="transmembrane region" description="Helical" evidence="1">
    <location>
        <begin position="114"/>
        <end position="133"/>
    </location>
</feature>
<evidence type="ECO:0008006" key="4">
    <source>
        <dbReference type="Google" id="ProtNLM"/>
    </source>
</evidence>
<feature type="transmembrane region" description="Helical" evidence="1">
    <location>
        <begin position="192"/>
        <end position="222"/>
    </location>
</feature>
<dbReference type="OrthoDB" id="6196188at2"/>
<gene>
    <name evidence="2" type="ORF">CKY28_05440</name>
</gene>
<dbReference type="Proteomes" id="UP000218151">
    <property type="component" value="Unassembled WGS sequence"/>
</dbReference>
<keyword evidence="1" id="KW-1133">Transmembrane helix</keyword>
<keyword evidence="3" id="KW-1185">Reference proteome</keyword>